<dbReference type="Pfam" id="PF05359">
    <property type="entry name" value="DUF748"/>
    <property type="match status" value="1"/>
</dbReference>
<reference evidence="2" key="1">
    <citation type="journal article" date="2019" name="Int. J. Syst. Evol. Microbiol.">
        <title>The Global Catalogue of Microorganisms (GCM) 10K type strain sequencing project: providing services to taxonomists for standard genome sequencing and annotation.</title>
        <authorList>
            <consortium name="The Broad Institute Genomics Platform"/>
            <consortium name="The Broad Institute Genome Sequencing Center for Infectious Disease"/>
            <person name="Wu L."/>
            <person name="Ma J."/>
        </authorList>
    </citation>
    <scope>NUCLEOTIDE SEQUENCE [LARGE SCALE GENOMIC DNA]</scope>
    <source>
        <strain evidence="2">KACC 12822</strain>
    </source>
</reference>
<dbReference type="Proteomes" id="UP001596018">
    <property type="component" value="Unassembled WGS sequence"/>
</dbReference>
<dbReference type="EMBL" id="JBHSMM010000001">
    <property type="protein sequence ID" value="MFC5438500.1"/>
    <property type="molecule type" value="Genomic_DNA"/>
</dbReference>
<comment type="caution">
    <text evidence="1">The sequence shown here is derived from an EMBL/GenBank/DDBJ whole genome shotgun (WGS) entry which is preliminary data.</text>
</comment>
<organism evidence="1 2">
    <name type="scientific">Rhodanobacter ginsenosidimutans</name>
    <dbReference type="NCBI Taxonomy" id="490571"/>
    <lineage>
        <taxon>Bacteria</taxon>
        <taxon>Pseudomonadati</taxon>
        <taxon>Pseudomonadota</taxon>
        <taxon>Gammaproteobacteria</taxon>
        <taxon>Lysobacterales</taxon>
        <taxon>Rhodanobacteraceae</taxon>
        <taxon>Rhodanobacter</taxon>
    </lineage>
</organism>
<evidence type="ECO:0000313" key="1">
    <source>
        <dbReference type="EMBL" id="MFC5438500.1"/>
    </source>
</evidence>
<evidence type="ECO:0000313" key="2">
    <source>
        <dbReference type="Proteomes" id="UP001596018"/>
    </source>
</evidence>
<gene>
    <name evidence="1" type="ORF">ACFPK0_00585</name>
</gene>
<protein>
    <submittedName>
        <fullName evidence="1">DUF748 domain-containing protein</fullName>
    </submittedName>
</protein>
<accession>A0ABW0JT51</accession>
<proteinExistence type="predicted"/>
<sequence>MKFRYRRSVGWLLVVIVVLVVARLALPYAVKSYLNQRMERMGDYHGQLADVDIHLWRGAYGIDGLKVVKVSGKVPVPLFDAAHTDIAISWRALTHGRLRGKVAFTRASLNFVDGDGNASGQSGKGVNWRDQLEMLVPIRLDELAVHDSTVTFHNFTSHPRVDMKMTDVNGTVVNLTNADRRDGRRVATLQATARVLQDAPLQVKASIDPLDRSGDFMVELRIRDIQLTRLNDFARAYAKLDFAGGSGDFTMQLEARDGQLDGYAKPLLHGVEIFSWKQDVEEDKKNPLRVAWEAVAQGVTSLFKNHAKDQFATRVPISGRIDDRKLGTWAAIVGVLRNAFVKAYTPQLEDLKPAPKATESD</sequence>
<dbReference type="RefSeq" id="WP_377337621.1">
    <property type="nucleotide sequence ID" value="NZ_JALBWS010000015.1"/>
</dbReference>
<name>A0ABW0JT51_9GAMM</name>
<keyword evidence="2" id="KW-1185">Reference proteome</keyword>
<dbReference type="InterPro" id="IPR008023">
    <property type="entry name" value="DUF748"/>
</dbReference>